<dbReference type="EMBL" id="JADNRY010000003">
    <property type="protein sequence ID" value="KAF9077601.1"/>
    <property type="molecule type" value="Genomic_DNA"/>
</dbReference>
<protein>
    <submittedName>
        <fullName evidence="2">Uncharacterized protein</fullName>
    </submittedName>
</protein>
<feature type="compositionally biased region" description="Basic residues" evidence="1">
    <location>
        <begin position="30"/>
        <end position="48"/>
    </location>
</feature>
<feature type="region of interest" description="Disordered" evidence="1">
    <location>
        <begin position="30"/>
        <end position="254"/>
    </location>
</feature>
<sequence>MKGSRLSLEASQQGNIPTLENWVCQKCVNRKNKASRKASSHPHEHRKPALAPSKSVIIKQESSTKSIVITIDDSDEPGPDGSDSDEIQIIEPSRPSVSGARKVSESNSKAPPFVAFPHSLEEEHKCTPPQSSTHVPGTSVDLPAARRQSKSRADSEAFSPTQPPRSHSYICKPQVKPAQSSTNTSYIPADMSQASPQLKSKTNPDTFHSSMTNSTPPHSSNVLSPQFRMSTQTSHDMNARSHSPRSQFGPTRSTSYVPMGVGPRSENSPNADAFIMKPPQQHSSDFLEPQLSRNSVVKQEVVEPEPQPKLLTRGARKMSFRPPSPPPILPVDLFPPMPTPPPEQLSARPLKLVNSIHSLRNLTMMDTNGISSVAQAPFDPYALVCPEIRSWFGNDEEQTLSQTVKGVVARENRRKPKARLFDSEKYNPELLNFSRLGLATSPVKLES</sequence>
<keyword evidence="3" id="KW-1185">Reference proteome</keyword>
<name>A0A9P5Q3T5_9AGAR</name>
<evidence type="ECO:0000313" key="3">
    <source>
        <dbReference type="Proteomes" id="UP000772434"/>
    </source>
</evidence>
<organism evidence="2 3">
    <name type="scientific">Rhodocollybia butyracea</name>
    <dbReference type="NCBI Taxonomy" id="206335"/>
    <lineage>
        <taxon>Eukaryota</taxon>
        <taxon>Fungi</taxon>
        <taxon>Dikarya</taxon>
        <taxon>Basidiomycota</taxon>
        <taxon>Agaricomycotina</taxon>
        <taxon>Agaricomycetes</taxon>
        <taxon>Agaricomycetidae</taxon>
        <taxon>Agaricales</taxon>
        <taxon>Marasmiineae</taxon>
        <taxon>Omphalotaceae</taxon>
        <taxon>Rhodocollybia</taxon>
    </lineage>
</organism>
<comment type="caution">
    <text evidence="2">The sequence shown here is derived from an EMBL/GenBank/DDBJ whole genome shotgun (WGS) entry which is preliminary data.</text>
</comment>
<dbReference type="AlphaFoldDB" id="A0A9P5Q3T5"/>
<dbReference type="Proteomes" id="UP000772434">
    <property type="component" value="Unassembled WGS sequence"/>
</dbReference>
<feature type="compositionally biased region" description="Acidic residues" evidence="1">
    <location>
        <begin position="72"/>
        <end position="88"/>
    </location>
</feature>
<gene>
    <name evidence="2" type="ORF">BDP27DRAFT_1413311</name>
</gene>
<feature type="compositionally biased region" description="Polar residues" evidence="1">
    <location>
        <begin position="177"/>
        <end position="254"/>
    </location>
</feature>
<proteinExistence type="predicted"/>
<evidence type="ECO:0000256" key="1">
    <source>
        <dbReference type="SAM" id="MobiDB-lite"/>
    </source>
</evidence>
<evidence type="ECO:0000313" key="2">
    <source>
        <dbReference type="EMBL" id="KAF9077601.1"/>
    </source>
</evidence>
<reference evidence="2" key="1">
    <citation type="submission" date="2020-11" db="EMBL/GenBank/DDBJ databases">
        <authorList>
            <consortium name="DOE Joint Genome Institute"/>
            <person name="Ahrendt S."/>
            <person name="Riley R."/>
            <person name="Andreopoulos W."/>
            <person name="Labutti K."/>
            <person name="Pangilinan J."/>
            <person name="Ruiz-Duenas F.J."/>
            <person name="Barrasa J.M."/>
            <person name="Sanchez-Garcia M."/>
            <person name="Camarero S."/>
            <person name="Miyauchi S."/>
            <person name="Serrano A."/>
            <person name="Linde D."/>
            <person name="Babiker R."/>
            <person name="Drula E."/>
            <person name="Ayuso-Fernandez I."/>
            <person name="Pacheco R."/>
            <person name="Padilla G."/>
            <person name="Ferreira P."/>
            <person name="Barriuso J."/>
            <person name="Kellner H."/>
            <person name="Castanera R."/>
            <person name="Alfaro M."/>
            <person name="Ramirez L."/>
            <person name="Pisabarro A.G."/>
            <person name="Kuo A."/>
            <person name="Tritt A."/>
            <person name="Lipzen A."/>
            <person name="He G."/>
            <person name="Yan M."/>
            <person name="Ng V."/>
            <person name="Cullen D."/>
            <person name="Martin F."/>
            <person name="Rosso M.-N."/>
            <person name="Henrissat B."/>
            <person name="Hibbett D."/>
            <person name="Martinez A.T."/>
            <person name="Grigoriev I.V."/>
        </authorList>
    </citation>
    <scope>NUCLEOTIDE SEQUENCE</scope>
    <source>
        <strain evidence="2">AH 40177</strain>
    </source>
</reference>
<accession>A0A9P5Q3T5</accession>